<dbReference type="EMBL" id="UZAF01001068">
    <property type="protein sequence ID" value="VDO07327.1"/>
    <property type="molecule type" value="Genomic_DNA"/>
</dbReference>
<accession>A0A3P7TEC7</accession>
<evidence type="ECO:0000313" key="2">
    <source>
        <dbReference type="Proteomes" id="UP000268014"/>
    </source>
</evidence>
<dbReference type="Proteomes" id="UP000268014">
    <property type="component" value="Unassembled WGS sequence"/>
</dbReference>
<protein>
    <submittedName>
        <fullName evidence="1">Uncharacterized protein</fullName>
    </submittedName>
</protein>
<reference evidence="1 2" key="1">
    <citation type="submission" date="2018-11" db="EMBL/GenBank/DDBJ databases">
        <authorList>
            <consortium name="Pathogen Informatics"/>
        </authorList>
    </citation>
    <scope>NUCLEOTIDE SEQUENCE [LARGE SCALE GENOMIC DNA]</scope>
    <source>
        <strain evidence="1 2">MHpl1</strain>
    </source>
</reference>
<sequence>MARLKEIKAKLEQEDDLGAEPFLDYVAYRLHPLNTRGEDRRLFGIHPQQLQNNSCALSDLSAAMWCVKPPK</sequence>
<gene>
    <name evidence="1" type="ORF">HPLM_LOCUS989</name>
</gene>
<keyword evidence="2" id="KW-1185">Reference proteome</keyword>
<proteinExistence type="predicted"/>
<dbReference type="OrthoDB" id="5870015at2759"/>
<organism evidence="1 2">
    <name type="scientific">Haemonchus placei</name>
    <name type="common">Barber's pole worm</name>
    <dbReference type="NCBI Taxonomy" id="6290"/>
    <lineage>
        <taxon>Eukaryota</taxon>
        <taxon>Metazoa</taxon>
        <taxon>Ecdysozoa</taxon>
        <taxon>Nematoda</taxon>
        <taxon>Chromadorea</taxon>
        <taxon>Rhabditida</taxon>
        <taxon>Rhabditina</taxon>
        <taxon>Rhabditomorpha</taxon>
        <taxon>Strongyloidea</taxon>
        <taxon>Trichostrongylidae</taxon>
        <taxon>Haemonchus</taxon>
    </lineage>
</organism>
<dbReference type="AlphaFoldDB" id="A0A3P7TEC7"/>
<evidence type="ECO:0000313" key="1">
    <source>
        <dbReference type="EMBL" id="VDO07327.1"/>
    </source>
</evidence>
<name>A0A3P7TEC7_HAEPC</name>